<dbReference type="SUPFAM" id="SSF52317">
    <property type="entry name" value="Class I glutamine amidotransferase-like"/>
    <property type="match status" value="1"/>
</dbReference>
<reference evidence="5 6" key="1">
    <citation type="journal article" date="2015" name="Int. J. Syst. Evol. Microbiol.">
        <title>Micromonospora costi sp. nov., isolated from a leaf of Costus speciosus.</title>
        <authorList>
            <person name="Thawai C."/>
        </authorList>
    </citation>
    <scope>NUCLEOTIDE SEQUENCE [LARGE SCALE GENOMIC DNA]</scope>
    <source>
        <strain evidence="5 6">CS1-12</strain>
    </source>
</reference>
<dbReference type="SUPFAM" id="SSF46689">
    <property type="entry name" value="Homeodomain-like"/>
    <property type="match status" value="2"/>
</dbReference>
<dbReference type="Proteomes" id="UP000279968">
    <property type="component" value="Unassembled WGS sequence"/>
</dbReference>
<evidence type="ECO:0000313" key="6">
    <source>
        <dbReference type="Proteomes" id="UP000279968"/>
    </source>
</evidence>
<dbReference type="EMBL" id="RBAN01000005">
    <property type="protein sequence ID" value="RKN52075.1"/>
    <property type="molecule type" value="Genomic_DNA"/>
</dbReference>
<comment type="caution">
    <text evidence="5">The sequence shown here is derived from an EMBL/GenBank/DDBJ whole genome shotgun (WGS) entry which is preliminary data.</text>
</comment>
<dbReference type="SMART" id="SM00342">
    <property type="entry name" value="HTH_ARAC"/>
    <property type="match status" value="1"/>
</dbReference>
<dbReference type="InterPro" id="IPR018062">
    <property type="entry name" value="HTH_AraC-typ_CS"/>
</dbReference>
<keyword evidence="2" id="KW-0238">DNA-binding</keyword>
<dbReference type="GO" id="GO:0043565">
    <property type="term" value="F:sequence-specific DNA binding"/>
    <property type="evidence" value="ECO:0007669"/>
    <property type="project" value="InterPro"/>
</dbReference>
<proteinExistence type="predicted"/>
<dbReference type="InterPro" id="IPR029062">
    <property type="entry name" value="Class_I_gatase-like"/>
</dbReference>
<dbReference type="Pfam" id="PF01965">
    <property type="entry name" value="DJ-1_PfpI"/>
    <property type="match status" value="1"/>
</dbReference>
<protein>
    <submittedName>
        <fullName evidence="5">Helix-turn-helix domain-containing protein</fullName>
    </submittedName>
</protein>
<dbReference type="GO" id="GO:0003700">
    <property type="term" value="F:DNA-binding transcription factor activity"/>
    <property type="evidence" value="ECO:0007669"/>
    <property type="project" value="InterPro"/>
</dbReference>
<keyword evidence="6" id="KW-1185">Reference proteome</keyword>
<accession>A0A3A9ZUY7</accession>
<evidence type="ECO:0000256" key="1">
    <source>
        <dbReference type="ARBA" id="ARBA00023015"/>
    </source>
</evidence>
<keyword evidence="3" id="KW-0804">Transcription</keyword>
<dbReference type="InterPro" id="IPR052158">
    <property type="entry name" value="INH-QAR"/>
</dbReference>
<feature type="domain" description="HTH araC/xylS-type" evidence="4">
    <location>
        <begin position="242"/>
        <end position="340"/>
    </location>
</feature>
<dbReference type="PROSITE" id="PS00041">
    <property type="entry name" value="HTH_ARAC_FAMILY_1"/>
    <property type="match status" value="1"/>
</dbReference>
<keyword evidence="1" id="KW-0805">Transcription regulation</keyword>
<dbReference type="InterPro" id="IPR002818">
    <property type="entry name" value="DJ-1/PfpI"/>
</dbReference>
<dbReference type="PROSITE" id="PS01124">
    <property type="entry name" value="HTH_ARAC_FAMILY_2"/>
    <property type="match status" value="1"/>
</dbReference>
<organism evidence="5 6">
    <name type="scientific">Micromonospora costi</name>
    <dbReference type="NCBI Taxonomy" id="1530042"/>
    <lineage>
        <taxon>Bacteria</taxon>
        <taxon>Bacillati</taxon>
        <taxon>Actinomycetota</taxon>
        <taxon>Actinomycetes</taxon>
        <taxon>Micromonosporales</taxon>
        <taxon>Micromonosporaceae</taxon>
        <taxon>Micromonospora</taxon>
    </lineage>
</organism>
<dbReference type="PANTHER" id="PTHR43130">
    <property type="entry name" value="ARAC-FAMILY TRANSCRIPTIONAL REGULATOR"/>
    <property type="match status" value="1"/>
</dbReference>
<evidence type="ECO:0000256" key="2">
    <source>
        <dbReference type="ARBA" id="ARBA00023125"/>
    </source>
</evidence>
<evidence type="ECO:0000256" key="3">
    <source>
        <dbReference type="ARBA" id="ARBA00023163"/>
    </source>
</evidence>
<evidence type="ECO:0000313" key="5">
    <source>
        <dbReference type="EMBL" id="RKN52075.1"/>
    </source>
</evidence>
<sequence length="350" mass="37941">MCRAAGVVGRSGAASPAHPRRRRFAMPLDGPAVAMLAYSGAGSFDYVTVNEVFGVDYSPRFGTWYRTRTCALTPGPVAFDATVTVHAPYGLDVAETADLVIVPGWTRETETPPGALLTTLRRAHRRGARIMSICTGAFVLGHAGLLDHRRATTHWSMAPLLASLFPAATVDPRALFVDDRGILTAAGMSAGVDLALHVVRGDFGADVAAALARRMVLAGYRGGGQAQFVDVPLAPDPGDPLPGLLDWVRQHLDQRWSLTSLGERVHMSPRTLARHFQRLTGMSPHQWLTRERVLAAQRLLETGDEPIDRIAARTGIGSAANLRQTFRREVGVSPRAYRTRFRSRAAKRPG</sequence>
<dbReference type="Gene3D" id="3.40.50.880">
    <property type="match status" value="1"/>
</dbReference>
<dbReference type="Pfam" id="PF12833">
    <property type="entry name" value="HTH_18"/>
    <property type="match status" value="1"/>
</dbReference>
<gene>
    <name evidence="5" type="ORF">D7193_26265</name>
</gene>
<dbReference type="CDD" id="cd03137">
    <property type="entry name" value="GATase1_AraC_1"/>
    <property type="match status" value="1"/>
</dbReference>
<dbReference type="InterPro" id="IPR009057">
    <property type="entry name" value="Homeodomain-like_sf"/>
</dbReference>
<dbReference type="Gene3D" id="1.10.10.60">
    <property type="entry name" value="Homeodomain-like"/>
    <property type="match status" value="1"/>
</dbReference>
<dbReference type="PANTHER" id="PTHR43130:SF3">
    <property type="entry name" value="HTH-TYPE TRANSCRIPTIONAL REGULATOR RV1931C"/>
    <property type="match status" value="1"/>
</dbReference>
<dbReference type="AlphaFoldDB" id="A0A3A9ZUY7"/>
<name>A0A3A9ZUY7_9ACTN</name>
<evidence type="ECO:0000259" key="4">
    <source>
        <dbReference type="PROSITE" id="PS01124"/>
    </source>
</evidence>
<dbReference type="InterPro" id="IPR018060">
    <property type="entry name" value="HTH_AraC"/>
</dbReference>